<evidence type="ECO:0000259" key="8">
    <source>
        <dbReference type="Pfam" id="PF13193"/>
    </source>
</evidence>
<dbReference type="InterPro" id="IPR025110">
    <property type="entry name" value="AMP-bd_C"/>
</dbReference>
<dbReference type="GO" id="GO:0019427">
    <property type="term" value="P:acetyl-CoA biosynthetic process from acetate"/>
    <property type="evidence" value="ECO:0007669"/>
    <property type="project" value="UniProtKB-UniRule"/>
</dbReference>
<evidence type="ECO:0000256" key="1">
    <source>
        <dbReference type="ARBA" id="ARBA00006432"/>
    </source>
</evidence>
<dbReference type="InterPro" id="IPR045851">
    <property type="entry name" value="AMP-bd_C_sf"/>
</dbReference>
<evidence type="ECO:0000256" key="4">
    <source>
        <dbReference type="ARBA" id="ARBA00022840"/>
    </source>
</evidence>
<dbReference type="Gene3D" id="3.30.300.30">
    <property type="match status" value="1"/>
</dbReference>
<protein>
    <recommendedName>
        <fullName evidence="6">Acetate--CoA ligase</fullName>
        <ecNumber evidence="6">6.2.1.1</ecNumber>
    </recommendedName>
</protein>
<evidence type="ECO:0000256" key="6">
    <source>
        <dbReference type="NCBIfam" id="TIGR02188"/>
    </source>
</evidence>
<dbReference type="InterPro" id="IPR011904">
    <property type="entry name" value="Ac_CoA_lig"/>
</dbReference>
<feature type="domain" description="Acetyl-coenzyme A synthetase N-terminal" evidence="9">
    <location>
        <begin position="30"/>
        <end position="89"/>
    </location>
</feature>
<comment type="similarity">
    <text evidence="1">Belongs to the ATP-dependent AMP-binding enzyme family.</text>
</comment>
<organism evidence="10 11">
    <name type="scientific">Enhygromyxa salina</name>
    <dbReference type="NCBI Taxonomy" id="215803"/>
    <lineage>
        <taxon>Bacteria</taxon>
        <taxon>Pseudomonadati</taxon>
        <taxon>Myxococcota</taxon>
        <taxon>Polyangia</taxon>
        <taxon>Nannocystales</taxon>
        <taxon>Nannocystaceae</taxon>
        <taxon>Enhygromyxa</taxon>
    </lineage>
</organism>
<dbReference type="PROSITE" id="PS00455">
    <property type="entry name" value="AMP_BINDING"/>
    <property type="match status" value="1"/>
</dbReference>
<evidence type="ECO:0000256" key="2">
    <source>
        <dbReference type="ARBA" id="ARBA00022598"/>
    </source>
</evidence>
<reference evidence="10 11" key="1">
    <citation type="submission" date="2018-03" db="EMBL/GenBank/DDBJ databases">
        <title>Draft Genome Sequences of the Obligatory Marine Myxobacteria Enhygromyxa salina SWB005.</title>
        <authorList>
            <person name="Poehlein A."/>
            <person name="Moghaddam J.A."/>
            <person name="Harms H."/>
            <person name="Alanjari M."/>
            <person name="Koenig G.M."/>
            <person name="Daniel R."/>
            <person name="Schaeberle T.F."/>
        </authorList>
    </citation>
    <scope>NUCLEOTIDE SEQUENCE [LARGE SCALE GENOMIC DNA]</scope>
    <source>
        <strain evidence="10 11">SWB005</strain>
    </source>
</reference>
<keyword evidence="4" id="KW-0067">ATP-binding</keyword>
<dbReference type="GO" id="GO:0003987">
    <property type="term" value="F:acetate-CoA ligase activity"/>
    <property type="evidence" value="ECO:0007669"/>
    <property type="project" value="UniProtKB-UniRule"/>
</dbReference>
<dbReference type="InterPro" id="IPR020845">
    <property type="entry name" value="AMP-binding_CS"/>
</dbReference>
<comment type="caution">
    <text evidence="10">The sequence shown here is derived from an EMBL/GenBank/DDBJ whole genome shotgun (WGS) entry which is preliminary data.</text>
</comment>
<evidence type="ECO:0000313" key="11">
    <source>
        <dbReference type="Proteomes" id="UP000237968"/>
    </source>
</evidence>
<dbReference type="PANTHER" id="PTHR24095:SF14">
    <property type="entry name" value="ACETYL-COENZYME A SYNTHETASE 1"/>
    <property type="match status" value="1"/>
</dbReference>
<proteinExistence type="inferred from homology"/>
<dbReference type="EMBL" id="PVNK01000281">
    <property type="protein sequence ID" value="PRP90448.1"/>
    <property type="molecule type" value="Genomic_DNA"/>
</dbReference>
<evidence type="ECO:0000256" key="5">
    <source>
        <dbReference type="ARBA" id="ARBA00022990"/>
    </source>
</evidence>
<name>A0A2S9XC70_9BACT</name>
<evidence type="ECO:0000256" key="3">
    <source>
        <dbReference type="ARBA" id="ARBA00022741"/>
    </source>
</evidence>
<dbReference type="OrthoDB" id="9801302at2"/>
<gene>
    <name evidence="10" type="primary">acsA_2</name>
    <name evidence="10" type="ORF">ENSA5_64620</name>
</gene>
<dbReference type="InterPro" id="IPR042099">
    <property type="entry name" value="ANL_N_sf"/>
</dbReference>
<dbReference type="PANTHER" id="PTHR24095">
    <property type="entry name" value="ACETYL-COENZYME A SYNTHETASE"/>
    <property type="match status" value="1"/>
</dbReference>
<dbReference type="FunFam" id="3.40.50.12780:FF:000001">
    <property type="entry name" value="Acetyl-coenzyme A synthetase"/>
    <property type="match status" value="1"/>
</dbReference>
<dbReference type="CDD" id="cd05966">
    <property type="entry name" value="ACS"/>
    <property type="match status" value="1"/>
</dbReference>
<dbReference type="GO" id="GO:0005524">
    <property type="term" value="F:ATP binding"/>
    <property type="evidence" value="ECO:0007669"/>
    <property type="project" value="UniProtKB-KW"/>
</dbReference>
<dbReference type="GO" id="GO:0005829">
    <property type="term" value="C:cytosol"/>
    <property type="evidence" value="ECO:0007669"/>
    <property type="project" value="TreeGrafter"/>
</dbReference>
<dbReference type="GO" id="GO:0016208">
    <property type="term" value="F:AMP binding"/>
    <property type="evidence" value="ECO:0007669"/>
    <property type="project" value="InterPro"/>
</dbReference>
<evidence type="ECO:0000259" key="9">
    <source>
        <dbReference type="Pfam" id="PF16177"/>
    </source>
</evidence>
<dbReference type="InterPro" id="IPR000873">
    <property type="entry name" value="AMP-dep_synth/lig_dom"/>
</dbReference>
<dbReference type="EC" id="6.2.1.1" evidence="6"/>
<dbReference type="Proteomes" id="UP000237968">
    <property type="component" value="Unassembled WGS sequence"/>
</dbReference>
<evidence type="ECO:0000313" key="10">
    <source>
        <dbReference type="EMBL" id="PRP90448.1"/>
    </source>
</evidence>
<dbReference type="NCBIfam" id="NF001208">
    <property type="entry name" value="PRK00174.1"/>
    <property type="match status" value="1"/>
</dbReference>
<keyword evidence="2 10" id="KW-0436">Ligase</keyword>
<feature type="domain" description="AMP-binding enzyme C-terminal" evidence="8">
    <location>
        <begin position="541"/>
        <end position="619"/>
    </location>
</feature>
<dbReference type="SUPFAM" id="SSF56801">
    <property type="entry name" value="Acetyl-CoA synthetase-like"/>
    <property type="match status" value="1"/>
</dbReference>
<dbReference type="Gene3D" id="3.40.50.12780">
    <property type="entry name" value="N-terminal domain of ligase-like"/>
    <property type="match status" value="1"/>
</dbReference>
<dbReference type="AlphaFoldDB" id="A0A2S9XC70"/>
<accession>A0A2S9XC70</accession>
<dbReference type="InterPro" id="IPR032387">
    <property type="entry name" value="ACAS_N"/>
</dbReference>
<dbReference type="Pfam" id="PF16177">
    <property type="entry name" value="ACAS_N"/>
    <property type="match status" value="1"/>
</dbReference>
<dbReference type="RefSeq" id="WP_106395630.1">
    <property type="nucleotide sequence ID" value="NZ_PVNK01000281.1"/>
</dbReference>
<dbReference type="Pfam" id="PF13193">
    <property type="entry name" value="AMP-binding_C"/>
    <property type="match status" value="1"/>
</dbReference>
<dbReference type="Pfam" id="PF00501">
    <property type="entry name" value="AMP-binding"/>
    <property type="match status" value="1"/>
</dbReference>
<keyword evidence="11" id="KW-1185">Reference proteome</keyword>
<sequence>MTEAERPDIIDVDDRVRAGSTSQIQDMPAYREHWARAEADPGGYWLAQAKQRVHWRKPPTRGLEGDFWSVRDSPIAWFGDGELNVSESCLDRHLERRGDKTAILWEGDEPSEVRKLSYSQLHAEVCRCANALAELGLKKGERAIIYMGMVPEAAIAMLACARLGAVHSVVFGGFSAEAVRDRVRDCGASIVITQDVGKRGGKNIPLKRTVDAALEGEHGVEKVLVYQRDAEAPAELVSMQDGRDLWWHDTVDKASETHEATTCGAEDPLFILYTSGSTGRPKGLVHTCAGYLTWTAYTHAVTFDLREDDVYACAADIGWVTGHSYIVYGPLCNGATSVIFESIPTYPDVDRYWDMVARHQITVFYTAPTAIRTLAAHGPEPVRKHDLSSLRVLGTVGEPIDPVAWQWYYEVVGQERCAVVDTWWQTETGGHCITPIAPATPEKPGSATLPLPGILPTLVDDDARALIGPGQGRLCLEHPWPGIARTVWGDHERYVSTYFTMFEGRYFTGDGCRRDADGYYWITGRVDDVLNVSGHRMGTAEFESALIAIDELAEAAVVGYPHPVKGQGVHAYVVLQPGSDDRAEAAKNAHRAVRASIGAHARIDRLQFVPGLPKTRSGKCMRRILRKIAEGEPDKLGDVSTLADPSVVEVIVRGAELFSKDD</sequence>
<evidence type="ECO:0000259" key="7">
    <source>
        <dbReference type="Pfam" id="PF00501"/>
    </source>
</evidence>
<feature type="domain" description="AMP-dependent synthetase/ligase" evidence="7">
    <location>
        <begin position="91"/>
        <end position="482"/>
    </location>
</feature>
<dbReference type="NCBIfam" id="TIGR02188">
    <property type="entry name" value="Ac_CoA_lig_AcsA"/>
    <property type="match status" value="1"/>
</dbReference>
<keyword evidence="3" id="KW-0547">Nucleotide-binding</keyword>
<keyword evidence="5" id="KW-0007">Acetylation</keyword>